<dbReference type="KEGG" id="pgm:PGRAT_10995"/>
<dbReference type="eggNOG" id="COG1680">
    <property type="taxonomic scope" value="Bacteria"/>
</dbReference>
<dbReference type="InterPro" id="IPR001466">
    <property type="entry name" value="Beta-lactam-related"/>
</dbReference>
<dbReference type="PANTHER" id="PTHR43283">
    <property type="entry name" value="BETA-LACTAMASE-RELATED"/>
    <property type="match status" value="1"/>
</dbReference>
<dbReference type="Gene3D" id="3.40.710.10">
    <property type="entry name" value="DD-peptidase/beta-lactamase superfamily"/>
    <property type="match status" value="1"/>
</dbReference>
<keyword evidence="3" id="KW-1185">Reference proteome</keyword>
<reference evidence="2 3" key="1">
    <citation type="submission" date="2014-08" db="EMBL/GenBank/DDBJ databases">
        <title>Comparative genomics of the Paenibacillus odorifer group.</title>
        <authorList>
            <person name="den Bakker H.C."/>
            <person name="Tsai Y.-C."/>
            <person name="Martin N."/>
            <person name="Korlach J."/>
            <person name="Wiedmann M."/>
        </authorList>
    </citation>
    <scope>NUCLEOTIDE SEQUENCE [LARGE SCALE GENOMIC DNA]</scope>
    <source>
        <strain evidence="2 3">DSM 15220</strain>
    </source>
</reference>
<evidence type="ECO:0000259" key="1">
    <source>
        <dbReference type="Pfam" id="PF00144"/>
    </source>
</evidence>
<sequence>MLHTPGVTDCPPAEVGYDTSRIEVLNAHFQTLIDQKKIQAASYCVSRYGKTFMHGAIGPLSFRDDRADPLLPTTVHNIASITKAVTSVAVAKLVEDGILRFDIPVGAILEPFNVAPFNKIDIYSLLTHTSGLFPDCAGSLIPYHKSYWQLIGEYFEKYNPGDGEPDWITAALSGGVSKKLGEEWQYCSFGFCILGEIIKKVTGVTAEQYIEEQILKPLGMKDTVWELTPELAGRAIIRNERHEKRLNDLINGNQPEFSQLEKLWDTVSSTGGGLASTPADLIRFANMLLGMGTLGDTRIIGRKAVEKITTRTLYGVPDYCWGNDVKDRSYGIGLDMRRGPAFLYSPTSYFHEGAGACCMAIDPTEQLAAVWFVPFTEDNWYAEALFNVTNIIWSGLN</sequence>
<gene>
    <name evidence="2" type="ORF">PGRAT_10995</name>
</gene>
<name>A0A089NGE9_9BACL</name>
<proteinExistence type="predicted"/>
<organism evidence="2 3">
    <name type="scientific">Paenibacillus graminis</name>
    <dbReference type="NCBI Taxonomy" id="189425"/>
    <lineage>
        <taxon>Bacteria</taxon>
        <taxon>Bacillati</taxon>
        <taxon>Bacillota</taxon>
        <taxon>Bacilli</taxon>
        <taxon>Bacillales</taxon>
        <taxon>Paenibacillaceae</taxon>
        <taxon>Paenibacillus</taxon>
    </lineage>
</organism>
<protein>
    <recommendedName>
        <fullName evidence="1">Beta-lactamase-related domain-containing protein</fullName>
    </recommendedName>
</protein>
<evidence type="ECO:0000313" key="3">
    <source>
        <dbReference type="Proteomes" id="UP000029500"/>
    </source>
</evidence>
<dbReference type="SUPFAM" id="SSF56601">
    <property type="entry name" value="beta-lactamase/transpeptidase-like"/>
    <property type="match status" value="1"/>
</dbReference>
<feature type="domain" description="Beta-lactamase-related" evidence="1">
    <location>
        <begin position="26"/>
        <end position="373"/>
    </location>
</feature>
<evidence type="ECO:0000313" key="2">
    <source>
        <dbReference type="EMBL" id="AIQ68089.1"/>
    </source>
</evidence>
<dbReference type="Pfam" id="PF00144">
    <property type="entry name" value="Beta-lactamase"/>
    <property type="match status" value="1"/>
</dbReference>
<dbReference type="RefSeq" id="WP_025703489.1">
    <property type="nucleotide sequence ID" value="NZ_CP009287.1"/>
</dbReference>
<dbReference type="InterPro" id="IPR012338">
    <property type="entry name" value="Beta-lactam/transpept-like"/>
</dbReference>
<dbReference type="EMBL" id="CP009287">
    <property type="protein sequence ID" value="AIQ68089.1"/>
    <property type="molecule type" value="Genomic_DNA"/>
</dbReference>
<dbReference type="Proteomes" id="UP000029500">
    <property type="component" value="Chromosome"/>
</dbReference>
<dbReference type="InterPro" id="IPR050789">
    <property type="entry name" value="Diverse_Enzym_Activities"/>
</dbReference>
<accession>A0A089NGE9</accession>
<dbReference type="AlphaFoldDB" id="A0A089NGE9"/>
<dbReference type="STRING" id="189425.PGRAT_10995"/>
<dbReference type="OrthoDB" id="9770183at2"/>
<dbReference type="HOGENOM" id="CLU_020027_11_2_9"/>